<evidence type="ECO:0000259" key="4">
    <source>
        <dbReference type="Pfam" id="PF09084"/>
    </source>
</evidence>
<comment type="similarity">
    <text evidence="2">Belongs to the bacterial solute-binding protein SsuA/TauA family.</text>
</comment>
<dbReference type="GO" id="GO:0042597">
    <property type="term" value="C:periplasmic space"/>
    <property type="evidence" value="ECO:0007669"/>
    <property type="project" value="UniProtKB-SubCell"/>
</dbReference>
<organism evidence="5 6">
    <name type="scientific">candidate division WOR_3 bacterium SM23_42</name>
    <dbReference type="NCBI Taxonomy" id="1703779"/>
    <lineage>
        <taxon>Bacteria</taxon>
        <taxon>Bacteria division WOR-3</taxon>
    </lineage>
</organism>
<evidence type="ECO:0000313" key="5">
    <source>
        <dbReference type="EMBL" id="KPK63230.1"/>
    </source>
</evidence>
<comment type="caution">
    <text evidence="5">The sequence shown here is derived from an EMBL/GenBank/DDBJ whole genome shotgun (WGS) entry which is preliminary data.</text>
</comment>
<comment type="subcellular location">
    <subcellularLocation>
        <location evidence="1">Periplasm</location>
    </subcellularLocation>
</comment>
<evidence type="ECO:0000256" key="2">
    <source>
        <dbReference type="ARBA" id="ARBA00010742"/>
    </source>
</evidence>
<name>A0A0S8FRR5_UNCW3</name>
<evidence type="ECO:0000313" key="6">
    <source>
        <dbReference type="Proteomes" id="UP000051373"/>
    </source>
</evidence>
<dbReference type="STRING" id="1703779.AMJ83_07695"/>
<reference evidence="5 6" key="1">
    <citation type="journal article" date="2015" name="Microbiome">
        <title>Genomic resolution of linkages in carbon, nitrogen, and sulfur cycling among widespread estuary sediment bacteria.</title>
        <authorList>
            <person name="Baker B.J."/>
            <person name="Lazar C.S."/>
            <person name="Teske A.P."/>
            <person name="Dick G.J."/>
        </authorList>
    </citation>
    <scope>NUCLEOTIDE SEQUENCE [LARGE SCALE GENOMIC DNA]</scope>
    <source>
        <strain evidence="5">SM23_42</strain>
    </source>
</reference>
<gene>
    <name evidence="5" type="ORF">AMJ83_07695</name>
</gene>
<dbReference type="InterPro" id="IPR015168">
    <property type="entry name" value="SsuA/THI5"/>
</dbReference>
<keyword evidence="3" id="KW-0732">Signal</keyword>
<evidence type="ECO:0000256" key="3">
    <source>
        <dbReference type="ARBA" id="ARBA00022729"/>
    </source>
</evidence>
<dbReference type="PANTHER" id="PTHR30024:SF47">
    <property type="entry name" value="TAURINE-BINDING PERIPLASMIC PROTEIN"/>
    <property type="match status" value="1"/>
</dbReference>
<accession>A0A0S8FRR5</accession>
<dbReference type="Gene3D" id="3.40.190.10">
    <property type="entry name" value="Periplasmic binding protein-like II"/>
    <property type="match status" value="2"/>
</dbReference>
<proteinExistence type="inferred from homology"/>
<dbReference type="AlphaFoldDB" id="A0A0S8FRR5"/>
<dbReference type="Proteomes" id="UP000051373">
    <property type="component" value="Unassembled WGS sequence"/>
</dbReference>
<dbReference type="Pfam" id="PF09084">
    <property type="entry name" value="NMT1"/>
    <property type="match status" value="1"/>
</dbReference>
<protein>
    <recommendedName>
        <fullName evidence="4">SsuA/THI5-like domain-containing protein</fullName>
    </recommendedName>
</protein>
<feature type="domain" description="SsuA/THI5-like" evidence="4">
    <location>
        <begin position="48"/>
        <end position="264"/>
    </location>
</feature>
<dbReference type="SUPFAM" id="SSF53850">
    <property type="entry name" value="Periplasmic binding protein-like II"/>
    <property type="match status" value="1"/>
</dbReference>
<sequence>MKIKSTERLLTALVLLAVVVLLFVVGYPIYKESLPSKVSFGFDKSYNTLPFYVALMDTTRNYFALEKVEAELIDIEGDPLEGVKNGNYDVAVVPWYWLIISPSMNGDTLKAFGSLEIKAGRSLDALIVPPDSRIKRLRDLSGKRLGYLARDEYFFNLLLSTMTEDMNLRRVEYVPLQVDELASAFEEDKVDALYLLDPYRAYMIYSGNTALAEALASAYIIPSIPYGAVVMRKSFVSSENKLAAIRVKNAVEAAMSYLARNPEVAKSYVLKMNDYPDESELIMNMRTPEFERLAEISVKSVENLQTELVKRGIGTCGIKPSEFLFQKSDFVR</sequence>
<evidence type="ECO:0000256" key="1">
    <source>
        <dbReference type="ARBA" id="ARBA00004418"/>
    </source>
</evidence>
<dbReference type="PANTHER" id="PTHR30024">
    <property type="entry name" value="ALIPHATIC SULFONATES-BINDING PROTEIN-RELATED"/>
    <property type="match status" value="1"/>
</dbReference>
<dbReference type="EMBL" id="LJUJ01000016">
    <property type="protein sequence ID" value="KPK63230.1"/>
    <property type="molecule type" value="Genomic_DNA"/>
</dbReference>